<dbReference type="PANTHER" id="PTHR30386:SF28">
    <property type="entry name" value="EXPORTED PROTEIN"/>
    <property type="match status" value="1"/>
</dbReference>
<evidence type="ECO:0000256" key="10">
    <source>
        <dbReference type="SAM" id="Coils"/>
    </source>
</evidence>
<keyword evidence="14" id="KW-1185">Reference proteome</keyword>
<dbReference type="InterPro" id="IPR058982">
    <property type="entry name" value="Beta-barrel_AprE"/>
</dbReference>
<evidence type="ECO:0000313" key="13">
    <source>
        <dbReference type="EMBL" id="SEP92457.1"/>
    </source>
</evidence>
<evidence type="ECO:0000256" key="3">
    <source>
        <dbReference type="ARBA" id="ARBA00022448"/>
    </source>
</evidence>
<evidence type="ECO:0000256" key="4">
    <source>
        <dbReference type="ARBA" id="ARBA00022475"/>
    </source>
</evidence>
<evidence type="ECO:0000256" key="5">
    <source>
        <dbReference type="ARBA" id="ARBA00022519"/>
    </source>
</evidence>
<keyword evidence="7 9" id="KW-1133">Transmembrane helix</keyword>
<dbReference type="PRINTS" id="PR01490">
    <property type="entry name" value="RTXTOXIND"/>
</dbReference>
<dbReference type="Gene3D" id="1.10.287.470">
    <property type="entry name" value="Helix hairpin bin"/>
    <property type="match status" value="1"/>
</dbReference>
<dbReference type="Proteomes" id="UP000199233">
    <property type="component" value="Unassembled WGS sequence"/>
</dbReference>
<evidence type="ECO:0000256" key="2">
    <source>
        <dbReference type="ARBA" id="ARBA00009477"/>
    </source>
</evidence>
<dbReference type="PANTHER" id="PTHR30386">
    <property type="entry name" value="MEMBRANE FUSION SUBUNIT OF EMRAB-TOLC MULTIDRUG EFFLUX PUMP"/>
    <property type="match status" value="1"/>
</dbReference>
<dbReference type="InterPro" id="IPR050739">
    <property type="entry name" value="MFP"/>
</dbReference>
<evidence type="ECO:0000256" key="9">
    <source>
        <dbReference type="RuleBase" id="RU365093"/>
    </source>
</evidence>
<dbReference type="GO" id="GO:0015031">
    <property type="term" value="P:protein transport"/>
    <property type="evidence" value="ECO:0007669"/>
    <property type="project" value="InterPro"/>
</dbReference>
<dbReference type="STRING" id="489703.SAMN04488038_102227"/>
<feature type="coiled-coil region" evidence="10">
    <location>
        <begin position="178"/>
        <end position="205"/>
    </location>
</feature>
<evidence type="ECO:0000256" key="1">
    <source>
        <dbReference type="ARBA" id="ARBA00004377"/>
    </source>
</evidence>
<dbReference type="SUPFAM" id="SSF111369">
    <property type="entry name" value="HlyD-like secretion proteins"/>
    <property type="match status" value="1"/>
</dbReference>
<keyword evidence="3 9" id="KW-0813">Transport</keyword>
<proteinExistence type="inferred from homology"/>
<evidence type="ECO:0000256" key="6">
    <source>
        <dbReference type="ARBA" id="ARBA00022692"/>
    </source>
</evidence>
<dbReference type="InterPro" id="IPR058781">
    <property type="entry name" value="HH_AprE-like"/>
</dbReference>
<protein>
    <recommendedName>
        <fullName evidence="9">Membrane fusion protein (MFP) family protein</fullName>
    </recommendedName>
</protein>
<feature type="transmembrane region" description="Helical" evidence="9">
    <location>
        <begin position="48"/>
        <end position="67"/>
    </location>
</feature>
<evidence type="ECO:0000259" key="11">
    <source>
        <dbReference type="Pfam" id="PF25994"/>
    </source>
</evidence>
<keyword evidence="10" id="KW-0175">Coiled coil</keyword>
<dbReference type="GO" id="GO:0005886">
    <property type="term" value="C:plasma membrane"/>
    <property type="evidence" value="ECO:0007669"/>
    <property type="project" value="UniProtKB-SubCell"/>
</dbReference>
<dbReference type="EMBL" id="FOFS01000002">
    <property type="protein sequence ID" value="SEP92457.1"/>
    <property type="molecule type" value="Genomic_DNA"/>
</dbReference>
<feature type="domain" description="AprE-like beta-barrel" evidence="12">
    <location>
        <begin position="352"/>
        <end position="441"/>
    </location>
</feature>
<keyword evidence="6 9" id="KW-0812">Transmembrane</keyword>
<feature type="coiled-coil region" evidence="10">
    <location>
        <begin position="230"/>
        <end position="300"/>
    </location>
</feature>
<evidence type="ECO:0000259" key="12">
    <source>
        <dbReference type="Pfam" id="PF26002"/>
    </source>
</evidence>
<keyword evidence="4 9" id="KW-1003">Cell membrane</keyword>
<reference evidence="13 14" key="1">
    <citation type="submission" date="2016-10" db="EMBL/GenBank/DDBJ databases">
        <authorList>
            <person name="de Groot N.N."/>
        </authorList>
    </citation>
    <scope>NUCLEOTIDE SEQUENCE [LARGE SCALE GENOMIC DNA]</scope>
    <source>
        <strain evidence="13 14">DSM 25927</strain>
    </source>
</reference>
<evidence type="ECO:0000256" key="7">
    <source>
        <dbReference type="ARBA" id="ARBA00022989"/>
    </source>
</evidence>
<comment type="subcellular location">
    <subcellularLocation>
        <location evidence="1 9">Cell inner membrane</location>
        <topology evidence="1 9">Single-pass membrane protein</topology>
    </subcellularLocation>
</comment>
<organism evidence="13 14">
    <name type="scientific">Solimonas aquatica</name>
    <dbReference type="NCBI Taxonomy" id="489703"/>
    <lineage>
        <taxon>Bacteria</taxon>
        <taxon>Pseudomonadati</taxon>
        <taxon>Pseudomonadota</taxon>
        <taxon>Gammaproteobacteria</taxon>
        <taxon>Nevskiales</taxon>
        <taxon>Nevskiaceae</taxon>
        <taxon>Solimonas</taxon>
    </lineage>
</organism>
<dbReference type="NCBIfam" id="TIGR01843">
    <property type="entry name" value="type_I_hlyD"/>
    <property type="match status" value="1"/>
</dbReference>
<dbReference type="Gene3D" id="2.40.30.170">
    <property type="match status" value="1"/>
</dbReference>
<evidence type="ECO:0000256" key="8">
    <source>
        <dbReference type="ARBA" id="ARBA00023136"/>
    </source>
</evidence>
<dbReference type="RefSeq" id="WP_093282243.1">
    <property type="nucleotide sequence ID" value="NZ_FOFS01000002.1"/>
</dbReference>
<gene>
    <name evidence="13" type="ORF">SAMN04488038_102227</name>
</gene>
<comment type="similarity">
    <text evidence="2 9">Belongs to the membrane fusion protein (MFP) (TC 8.A.1) family.</text>
</comment>
<accession>A0A1H9BUE6</accession>
<dbReference type="Gene3D" id="2.40.50.100">
    <property type="match status" value="1"/>
</dbReference>
<evidence type="ECO:0000313" key="14">
    <source>
        <dbReference type="Proteomes" id="UP000199233"/>
    </source>
</evidence>
<dbReference type="AlphaFoldDB" id="A0A1H9BUE6"/>
<dbReference type="OrthoDB" id="9775513at2"/>
<dbReference type="Pfam" id="PF25994">
    <property type="entry name" value="HH_AprE"/>
    <property type="match status" value="1"/>
</dbReference>
<name>A0A1H9BUE6_9GAMM</name>
<keyword evidence="8 9" id="KW-0472">Membrane</keyword>
<keyword evidence="5 9" id="KW-0997">Cell inner membrane</keyword>
<sequence length="467" mass="50932">MSQLPVRSTPKQLPDRAESSTRLAEIVSAFESETADVLLRTSPKSERLSLYVIVGMLSFLVLLSAVVKLDRVVSGNGEVVSAGGQLYVSPLNAGIVREIKVKVGDVVKKDQVLATLDPTLTQADVTQLQQKLDSDLATMERLQAEYNGKAYLPSANNSFSETQMALYKQRQAQYHATLSNYDAQIANAQAVISQYSQDAEQYKKRMELAADVQGMYAPLVKKGYVSRQQLATAQDSKEEMSRLLGQAQNQISAQQQSAAALRAQKAAYVQQWSSDTSTQLVTVRDDYNATKENLQKAQKLLDLSTLTSPADAIVLKVGKISTGSVALTMQNTDPESAGALFTLVPLDSPLEATINVPASDVGFIRPADQVNIKFAAYDFLRHGLAKGTVKNISEGSFTLDENNQPVNPYFKVRIAITEVKLREVPADFRLIPGMTLTGDILVGNRTILSYLVEGAMRTGSEAMREAK</sequence>
<dbReference type="Pfam" id="PF26002">
    <property type="entry name" value="Beta-barrel_AprE"/>
    <property type="match status" value="1"/>
</dbReference>
<feature type="domain" description="AprE-like long alpha-helical hairpin" evidence="11">
    <location>
        <begin position="122"/>
        <end position="298"/>
    </location>
</feature>
<dbReference type="InterPro" id="IPR010129">
    <property type="entry name" value="T1SS_HlyD"/>
</dbReference>